<organism evidence="2 3">
    <name type="scientific">Nepenthes gracilis</name>
    <name type="common">Slender pitcher plant</name>
    <dbReference type="NCBI Taxonomy" id="150966"/>
    <lineage>
        <taxon>Eukaryota</taxon>
        <taxon>Viridiplantae</taxon>
        <taxon>Streptophyta</taxon>
        <taxon>Embryophyta</taxon>
        <taxon>Tracheophyta</taxon>
        <taxon>Spermatophyta</taxon>
        <taxon>Magnoliopsida</taxon>
        <taxon>eudicotyledons</taxon>
        <taxon>Gunneridae</taxon>
        <taxon>Pentapetalae</taxon>
        <taxon>Caryophyllales</taxon>
        <taxon>Nepenthaceae</taxon>
        <taxon>Nepenthes</taxon>
    </lineage>
</organism>
<proteinExistence type="predicted"/>
<sequence length="200" mass="21933">MGFCFVAPHPMQLIGCCWWSVPVDFMIAAGVVVLGDALDCGSICALRLLDVDHPLDKSPFSPCCYDLDWILLFIWFKLRQLVADSAKGPRELLYQKKILPRDLLPSVYSSLLGCKSDAGAAIDDAGRLDHVAGDSMSVLSELWLWIQLGGCKPSADGSRWHLYGFELLSDFGLVFGLLQFSCCMPVHVGLILVKLGGLLK</sequence>
<keyword evidence="3" id="KW-1185">Reference proteome</keyword>
<name>A0AAD3S0G1_NEPGR</name>
<accession>A0AAD3S0G1</accession>
<dbReference type="Proteomes" id="UP001279734">
    <property type="component" value="Unassembled WGS sequence"/>
</dbReference>
<dbReference type="AlphaFoldDB" id="A0AAD3S0G1"/>
<protein>
    <submittedName>
        <fullName evidence="2">Uncharacterized protein</fullName>
    </submittedName>
</protein>
<reference evidence="2" key="1">
    <citation type="submission" date="2023-05" db="EMBL/GenBank/DDBJ databases">
        <title>Nepenthes gracilis genome sequencing.</title>
        <authorList>
            <person name="Fukushima K."/>
        </authorList>
    </citation>
    <scope>NUCLEOTIDE SEQUENCE</scope>
    <source>
        <strain evidence="2">SING2019-196</strain>
    </source>
</reference>
<dbReference type="EMBL" id="BSYO01000003">
    <property type="protein sequence ID" value="GMH02090.1"/>
    <property type="molecule type" value="Genomic_DNA"/>
</dbReference>
<keyword evidence="1" id="KW-0472">Membrane</keyword>
<evidence type="ECO:0000313" key="2">
    <source>
        <dbReference type="EMBL" id="GMH02090.1"/>
    </source>
</evidence>
<evidence type="ECO:0000313" key="3">
    <source>
        <dbReference type="Proteomes" id="UP001279734"/>
    </source>
</evidence>
<feature type="transmembrane region" description="Helical" evidence="1">
    <location>
        <begin position="171"/>
        <end position="193"/>
    </location>
</feature>
<keyword evidence="1" id="KW-1133">Transmembrane helix</keyword>
<gene>
    <name evidence="2" type="ORF">Nepgr_003929</name>
</gene>
<evidence type="ECO:0000256" key="1">
    <source>
        <dbReference type="SAM" id="Phobius"/>
    </source>
</evidence>
<keyword evidence="1" id="KW-0812">Transmembrane</keyword>
<comment type="caution">
    <text evidence="2">The sequence shown here is derived from an EMBL/GenBank/DDBJ whole genome shotgun (WGS) entry which is preliminary data.</text>
</comment>